<dbReference type="Pfam" id="PF03658">
    <property type="entry name" value="Ub-RnfH"/>
    <property type="match status" value="1"/>
</dbReference>
<name>A0ABY2CXK8_GULMO</name>
<comment type="similarity">
    <text evidence="1 2">Belongs to the UPF0125 (RnfH) family.</text>
</comment>
<dbReference type="PANTHER" id="PTHR37483">
    <property type="entry name" value="UPF0125 PROTEIN RATB"/>
    <property type="match status" value="1"/>
</dbReference>
<dbReference type="InterPro" id="IPR037021">
    <property type="entry name" value="RnfH_sf"/>
</dbReference>
<sequence length="109" mass="11653">MTETIRVEVACALPDRQRLVALQVPLGTTVAEAVSRAGMAALFPELDIPALKLGIYGKVVPPTTVLQAGDRVELYRPLKADPKEVRRQRVEASRGGRQPASANPAAAPK</sequence>
<gene>
    <name evidence="4" type="ORF">EV669_103119</name>
</gene>
<dbReference type="EMBL" id="SMDA01000003">
    <property type="protein sequence ID" value="TCW32203.1"/>
    <property type="molecule type" value="Genomic_DNA"/>
</dbReference>
<feature type="compositionally biased region" description="Basic and acidic residues" evidence="3">
    <location>
        <begin position="83"/>
        <end position="94"/>
    </location>
</feature>
<dbReference type="Proteomes" id="UP000294801">
    <property type="component" value="Unassembled WGS sequence"/>
</dbReference>
<evidence type="ECO:0000313" key="4">
    <source>
        <dbReference type="EMBL" id="TCW32203.1"/>
    </source>
</evidence>
<keyword evidence="5" id="KW-1185">Reference proteome</keyword>
<reference evidence="4 5" key="1">
    <citation type="submission" date="2019-03" db="EMBL/GenBank/DDBJ databases">
        <title>Genomic Encyclopedia of Type Strains, Phase IV (KMG-IV): sequencing the most valuable type-strain genomes for metagenomic binning, comparative biology and taxonomic classification.</title>
        <authorList>
            <person name="Goeker M."/>
        </authorList>
    </citation>
    <scope>NUCLEOTIDE SEQUENCE [LARGE SCALE GENOMIC DNA]</scope>
    <source>
        <strain evidence="4 5">DSM 18507</strain>
    </source>
</reference>
<dbReference type="NCBIfam" id="NF002490">
    <property type="entry name" value="PRK01777.1"/>
    <property type="match status" value="1"/>
</dbReference>
<dbReference type="RefSeq" id="WP_132098103.1">
    <property type="nucleotide sequence ID" value="NZ_SMDA01000003.1"/>
</dbReference>
<accession>A0ABY2CXK8</accession>
<dbReference type="PANTHER" id="PTHR37483:SF1">
    <property type="entry name" value="UPF0125 PROTEIN RATB"/>
    <property type="match status" value="1"/>
</dbReference>
<feature type="region of interest" description="Disordered" evidence="3">
    <location>
        <begin position="83"/>
        <end position="109"/>
    </location>
</feature>
<comment type="caution">
    <text evidence="4">The sequence shown here is derived from an EMBL/GenBank/DDBJ whole genome shotgun (WGS) entry which is preliminary data.</text>
</comment>
<protein>
    <recommendedName>
        <fullName evidence="2">UPF0125 protein EV669_103119</fullName>
    </recommendedName>
</protein>
<dbReference type="InterPro" id="IPR016155">
    <property type="entry name" value="Mopterin_synth/thiamin_S_b"/>
</dbReference>
<organism evidence="4 5">
    <name type="scientific">Gulbenkiania mobilis</name>
    <dbReference type="NCBI Taxonomy" id="397457"/>
    <lineage>
        <taxon>Bacteria</taxon>
        <taxon>Pseudomonadati</taxon>
        <taxon>Pseudomonadota</taxon>
        <taxon>Betaproteobacteria</taxon>
        <taxon>Neisseriales</taxon>
        <taxon>Chromobacteriaceae</taxon>
        <taxon>Gulbenkiania</taxon>
    </lineage>
</organism>
<evidence type="ECO:0000256" key="2">
    <source>
        <dbReference type="HAMAP-Rule" id="MF_00460"/>
    </source>
</evidence>
<evidence type="ECO:0000313" key="5">
    <source>
        <dbReference type="Proteomes" id="UP000294801"/>
    </source>
</evidence>
<proteinExistence type="inferred from homology"/>
<dbReference type="SUPFAM" id="SSF54285">
    <property type="entry name" value="MoaD/ThiS"/>
    <property type="match status" value="1"/>
</dbReference>
<dbReference type="InterPro" id="IPR005346">
    <property type="entry name" value="RnfH"/>
</dbReference>
<dbReference type="HAMAP" id="MF_00460">
    <property type="entry name" value="UPF0125_RnfH"/>
    <property type="match status" value="1"/>
</dbReference>
<dbReference type="Gene3D" id="3.10.20.280">
    <property type="entry name" value="RnfH-like"/>
    <property type="match status" value="1"/>
</dbReference>
<evidence type="ECO:0000256" key="1">
    <source>
        <dbReference type="ARBA" id="ARBA00010645"/>
    </source>
</evidence>
<evidence type="ECO:0000256" key="3">
    <source>
        <dbReference type="SAM" id="MobiDB-lite"/>
    </source>
</evidence>